<dbReference type="InterPro" id="IPR029071">
    <property type="entry name" value="Ubiquitin-like_domsf"/>
</dbReference>
<name>A0A1G4I6R5_TRYEQ</name>
<protein>
    <submittedName>
        <fullName evidence="1">Ubiquitin family, putative</fullName>
    </submittedName>
</protein>
<keyword evidence="2" id="KW-1185">Reference proteome</keyword>
<gene>
    <name evidence="1" type="ORF">TEOVI_000677200</name>
</gene>
<dbReference type="Proteomes" id="UP000195570">
    <property type="component" value="Unassembled WGS sequence"/>
</dbReference>
<evidence type="ECO:0000313" key="1">
    <source>
        <dbReference type="EMBL" id="SCU67651.1"/>
    </source>
</evidence>
<dbReference type="SMR" id="A0A1G4I6R5"/>
<accession>A0A1G4I6R5</accession>
<sequence length="95" mass="10622">MSETIPVSVQCCEGRFELSVDSNHTLRDVLRQFKREVAALDPINLEEYVVNHEGKLLLDDSVTLQTVGVKKDSVFVLVRKACCPAASPEKDEDDM</sequence>
<dbReference type="Gene3D" id="3.10.20.90">
    <property type="entry name" value="Phosphatidylinositol 3-kinase Catalytic Subunit, Chain A, domain 1"/>
    <property type="match status" value="1"/>
</dbReference>
<dbReference type="GeneID" id="92380706"/>
<comment type="caution">
    <text evidence="1">The sequence shown here is derived from an EMBL/GenBank/DDBJ whole genome shotgun (WGS) entry which is preliminary data.</text>
</comment>
<proteinExistence type="predicted"/>
<dbReference type="SUPFAM" id="SSF54236">
    <property type="entry name" value="Ubiquitin-like"/>
    <property type="match status" value="1"/>
</dbReference>
<organism evidence="1 2">
    <name type="scientific">Trypanosoma equiperdum</name>
    <dbReference type="NCBI Taxonomy" id="5694"/>
    <lineage>
        <taxon>Eukaryota</taxon>
        <taxon>Discoba</taxon>
        <taxon>Euglenozoa</taxon>
        <taxon>Kinetoplastea</taxon>
        <taxon>Metakinetoplastina</taxon>
        <taxon>Trypanosomatida</taxon>
        <taxon>Trypanosomatidae</taxon>
        <taxon>Trypanosoma</taxon>
    </lineage>
</organism>
<dbReference type="CDD" id="cd17039">
    <property type="entry name" value="Ubl_ubiquitin_like"/>
    <property type="match status" value="1"/>
</dbReference>
<evidence type="ECO:0000313" key="2">
    <source>
        <dbReference type="Proteomes" id="UP000195570"/>
    </source>
</evidence>
<dbReference type="VEuPathDB" id="TriTrypDB:TEOVI_000677200"/>
<dbReference type="EMBL" id="CZPT02000790">
    <property type="protein sequence ID" value="SCU67651.1"/>
    <property type="molecule type" value="Genomic_DNA"/>
</dbReference>
<dbReference type="RefSeq" id="XP_067078934.1">
    <property type="nucleotide sequence ID" value="XM_067222833.1"/>
</dbReference>
<reference evidence="1" key="1">
    <citation type="submission" date="2016-09" db="EMBL/GenBank/DDBJ databases">
        <authorList>
            <person name="Hebert L."/>
            <person name="Moumen B."/>
        </authorList>
    </citation>
    <scope>NUCLEOTIDE SEQUENCE [LARGE SCALE GENOMIC DNA]</scope>
    <source>
        <strain evidence="1">OVI</strain>
    </source>
</reference>
<dbReference type="AlphaFoldDB" id="A0A1G4I6R5"/>